<gene>
    <name evidence="1" type="ORF">OE229_17630</name>
</gene>
<proteinExistence type="predicted"/>
<name>A0A9Q9PAH9_9MICO</name>
<dbReference type="Proteomes" id="UP001062223">
    <property type="component" value="Plasmid unnamed"/>
</dbReference>
<dbReference type="KEGG" id="cpoi:OE229_17630"/>
<dbReference type="GeneID" id="99625335"/>
<dbReference type="EMBL" id="CP106880">
    <property type="protein sequence ID" value="UYC82756.1"/>
    <property type="molecule type" value="Genomic_DNA"/>
</dbReference>
<reference evidence="1" key="1">
    <citation type="submission" date="2022-09" db="EMBL/GenBank/DDBJ databases">
        <title>Taxonomy of Curtobacterium flaccumfaciens.</title>
        <authorList>
            <person name="Osdaghi E."/>
            <person name="Taghavi S.M."/>
            <person name="Hamidizade M."/>
            <person name="Abachi H."/>
            <person name="Fazliarab A."/>
            <person name="Baeyen S."/>
            <person name="Portier P."/>
            <person name="Van Vaerenbergh J."/>
            <person name="Jacques M.-A."/>
        </authorList>
    </citation>
    <scope>NUCLEOTIDE SEQUENCE</scope>
    <source>
        <strain evidence="1">AGQB46</strain>
        <plasmid evidence="1">unnamed</plasmid>
    </source>
</reference>
<geneLocation type="plasmid" evidence="1 2">
    <name>unnamed</name>
</geneLocation>
<accession>A0A9Q9PAH9</accession>
<evidence type="ECO:0000313" key="1">
    <source>
        <dbReference type="EMBL" id="UYC82756.1"/>
    </source>
</evidence>
<dbReference type="AlphaFoldDB" id="A0A9Q9PAH9"/>
<sequence>MDDELERLQWMSVDELAAARRSVIRQLNRLDRSQPDVEQREAVLQRVMRQIGDVQDGRRRDY</sequence>
<evidence type="ECO:0000313" key="2">
    <source>
        <dbReference type="Proteomes" id="UP001062223"/>
    </source>
</evidence>
<keyword evidence="1" id="KW-0614">Plasmid</keyword>
<organism evidence="1 2">
    <name type="scientific">Curtobacterium poinsettiae</name>
    <dbReference type="NCBI Taxonomy" id="159612"/>
    <lineage>
        <taxon>Bacteria</taxon>
        <taxon>Bacillati</taxon>
        <taxon>Actinomycetota</taxon>
        <taxon>Actinomycetes</taxon>
        <taxon>Micrococcales</taxon>
        <taxon>Microbacteriaceae</taxon>
        <taxon>Curtobacterium</taxon>
    </lineage>
</organism>
<dbReference type="RefSeq" id="WP_214585381.1">
    <property type="nucleotide sequence ID" value="NZ_CP104936.1"/>
</dbReference>
<protein>
    <submittedName>
        <fullName evidence="1">Uncharacterized protein</fullName>
    </submittedName>
</protein>